<feature type="signal peptide" evidence="2">
    <location>
        <begin position="1"/>
        <end position="24"/>
    </location>
</feature>
<dbReference type="AlphaFoldDB" id="A0A6M0SC29"/>
<reference evidence="3 4" key="1">
    <citation type="journal article" date="2020" name="Microb. Ecol.">
        <title>Ecogenomics of the Marine Benthic Filamentous Cyanobacterium Adonisia.</title>
        <authorList>
            <person name="Walter J.M."/>
            <person name="Coutinho F.H."/>
            <person name="Leomil L."/>
            <person name="Hargreaves P.I."/>
            <person name="Campeao M.E."/>
            <person name="Vieira V.V."/>
            <person name="Silva B.S."/>
            <person name="Fistarol G.O."/>
            <person name="Salomon P.S."/>
            <person name="Sawabe T."/>
            <person name="Mino S."/>
            <person name="Hosokawa M."/>
            <person name="Miyashita H."/>
            <person name="Maruyama F."/>
            <person name="van Verk M.C."/>
            <person name="Dutilh B.E."/>
            <person name="Thompson C.C."/>
            <person name="Thompson F.L."/>
        </authorList>
    </citation>
    <scope>NUCLEOTIDE SEQUENCE [LARGE SCALE GENOMIC DNA]</scope>
    <source>
        <strain evidence="3 4">CCMR0082</strain>
    </source>
</reference>
<dbReference type="InterPro" id="IPR019734">
    <property type="entry name" value="TPR_rpt"/>
</dbReference>
<gene>
    <name evidence="3" type="ORF">D0962_25355</name>
</gene>
<evidence type="ECO:0000256" key="2">
    <source>
        <dbReference type="SAM" id="SignalP"/>
    </source>
</evidence>
<dbReference type="Proteomes" id="UP000473574">
    <property type="component" value="Unassembled WGS sequence"/>
</dbReference>
<keyword evidence="2" id="KW-0732">Signal</keyword>
<organism evidence="3 4">
    <name type="scientific">Adonisia turfae CCMR0082</name>
    <dbReference type="NCBI Taxonomy" id="2304604"/>
    <lineage>
        <taxon>Bacteria</taxon>
        <taxon>Bacillati</taxon>
        <taxon>Cyanobacteriota</taxon>
        <taxon>Adonisia</taxon>
        <taxon>Adonisia turfae</taxon>
    </lineage>
</organism>
<dbReference type="EMBL" id="QZCE01000002">
    <property type="protein sequence ID" value="NEZ66049.1"/>
    <property type="molecule type" value="Genomic_DNA"/>
</dbReference>
<dbReference type="Gene3D" id="1.25.40.10">
    <property type="entry name" value="Tetratricopeptide repeat domain"/>
    <property type="match status" value="1"/>
</dbReference>
<comment type="caution">
    <text evidence="3">The sequence shown here is derived from an EMBL/GenBank/DDBJ whole genome shotgun (WGS) entry which is preliminary data.</text>
</comment>
<dbReference type="SUPFAM" id="SSF48452">
    <property type="entry name" value="TPR-like"/>
    <property type="match status" value="1"/>
</dbReference>
<name>A0A6M0SC29_9CYAN</name>
<evidence type="ECO:0000313" key="4">
    <source>
        <dbReference type="Proteomes" id="UP000473574"/>
    </source>
</evidence>
<proteinExistence type="predicted"/>
<keyword evidence="1" id="KW-0802">TPR repeat</keyword>
<protein>
    <submittedName>
        <fullName evidence="3">Uncharacterized protein</fullName>
    </submittedName>
</protein>
<sequence>MAKQWLWSSLLGLSMLLPGTVALAQIETTPEPEDAYTQAMNLGYTYANQFDYQTALIIFRRALEERPDDVYALNAIANMEYYIKRNRLDAIQAEVDTLQARLNLAAQTKDWVCVTATVDELIPYAEGLERERLTGYRSQLTGVLDSRTDVEFWSTVCSPDQPLQ</sequence>
<feature type="repeat" description="TPR" evidence="1">
    <location>
        <begin position="36"/>
        <end position="69"/>
    </location>
</feature>
<dbReference type="PROSITE" id="PS50005">
    <property type="entry name" value="TPR"/>
    <property type="match status" value="1"/>
</dbReference>
<dbReference type="InterPro" id="IPR011990">
    <property type="entry name" value="TPR-like_helical_dom_sf"/>
</dbReference>
<feature type="chain" id="PRO_5026989913" evidence="2">
    <location>
        <begin position="25"/>
        <end position="164"/>
    </location>
</feature>
<evidence type="ECO:0000256" key="1">
    <source>
        <dbReference type="PROSITE-ProRule" id="PRU00339"/>
    </source>
</evidence>
<accession>A0A6M0SC29</accession>
<evidence type="ECO:0000313" key="3">
    <source>
        <dbReference type="EMBL" id="NEZ66049.1"/>
    </source>
</evidence>